<dbReference type="PANTHER" id="PTHR30290:SF65">
    <property type="entry name" value="MONOACYL PHOSPHATIDYLINOSITOL TETRAMANNOSIDE-BINDING PROTEIN LPQW-RELATED"/>
    <property type="match status" value="1"/>
</dbReference>
<dbReference type="KEGG" id="cgrn:4412665_00020"/>
<sequence>MRKSVTATVAMLAVGSLALTGCGQKNQSNPNAGKGGETTSKSAPLQDLNIKSRDEVKDGGTVRFSIETLPPTWNALHIDGDTVDLGTTIMGFVGAKNFDIAEDGTPKPDTDYLQSYDVQTNGGKQVVTLHLNPKARWNSGRTIDYTDYQATWKANNGANEDFKMASSDGFNQIESVKKGDKDTDVVITYKATYPDWTATWSSVMPKEGVGTPETFNNGWKQFKPEWFTGPFTLDRIDQAQKTLYLKRNPNWWGEKAKLDTVSFRAMDPATKSKAFANKEIDVVDDIITKDAYESARKRDDGELRQAGSTQWRHITFNAKSGPLQDKNVRQAIAKGLDRESIARSDLAGLPVDAASVMLGNHFFMPGQNGYTDNSGGSKYDPEAAKKQLDEAGWKSNGGTRTKDGKQLVINYSLLTGVPTSDNEGQLFKQDMEKIGVKVNFVNTPPDDMSKVLTSHSFDTISFTWQGTPYPMANVRQIYGAKAEGSKQPSEANYSQLIDPRIEKLIPQVDTEMDVKKRQELANEADKAIWDDVMTLPLYRRIKFTGVPKNLANMGAYTFQTTRAEDIGYLK</sequence>
<gene>
    <name evidence="4" type="primary">nikA_1</name>
    <name evidence="4" type="ORF">SAMEA4412665_00020</name>
</gene>
<dbReference type="AlphaFoldDB" id="A0A239VZU5"/>
<dbReference type="Gene3D" id="3.90.76.10">
    <property type="entry name" value="Dipeptide-binding Protein, Domain 1"/>
    <property type="match status" value="1"/>
</dbReference>
<dbReference type="InterPro" id="IPR030678">
    <property type="entry name" value="Peptide/Ni-bd"/>
</dbReference>
<evidence type="ECO:0000313" key="4">
    <source>
        <dbReference type="EMBL" id="SNV27439.1"/>
    </source>
</evidence>
<keyword evidence="2" id="KW-0732">Signal</keyword>
<dbReference type="GO" id="GO:0042597">
    <property type="term" value="C:periplasmic space"/>
    <property type="evidence" value="ECO:0007669"/>
    <property type="project" value="UniProtKB-ARBA"/>
</dbReference>
<dbReference type="Proteomes" id="UP000215332">
    <property type="component" value="Chromosome 1"/>
</dbReference>
<protein>
    <submittedName>
        <fullName evidence="4">Nickel-binding periplasmic protein</fullName>
    </submittedName>
</protein>
<feature type="domain" description="Solute-binding protein family 5" evidence="3">
    <location>
        <begin position="120"/>
        <end position="481"/>
    </location>
</feature>
<feature type="signal peptide" evidence="2">
    <location>
        <begin position="1"/>
        <end position="18"/>
    </location>
</feature>
<feature type="chain" id="PRO_5039208009" evidence="2">
    <location>
        <begin position="19"/>
        <end position="570"/>
    </location>
</feature>
<dbReference type="Pfam" id="PF00496">
    <property type="entry name" value="SBP_bac_5"/>
    <property type="match status" value="1"/>
</dbReference>
<evidence type="ECO:0000256" key="2">
    <source>
        <dbReference type="SAM" id="SignalP"/>
    </source>
</evidence>
<dbReference type="PANTHER" id="PTHR30290">
    <property type="entry name" value="PERIPLASMIC BINDING COMPONENT OF ABC TRANSPORTER"/>
    <property type="match status" value="1"/>
</dbReference>
<dbReference type="eggNOG" id="COG0747">
    <property type="taxonomic scope" value="Bacteria"/>
</dbReference>
<feature type="compositionally biased region" description="Polar residues" evidence="1">
    <location>
        <begin position="23"/>
        <end position="43"/>
    </location>
</feature>
<reference evidence="4 5" key="1">
    <citation type="submission" date="2017-06" db="EMBL/GenBank/DDBJ databases">
        <authorList>
            <consortium name="Pathogen Informatics"/>
        </authorList>
    </citation>
    <scope>NUCLEOTIDE SEQUENCE [LARGE SCALE GENOMIC DNA]</scope>
    <source>
        <strain evidence="4 5">NCTC11865</strain>
    </source>
</reference>
<evidence type="ECO:0000259" key="3">
    <source>
        <dbReference type="Pfam" id="PF00496"/>
    </source>
</evidence>
<dbReference type="SUPFAM" id="SSF53850">
    <property type="entry name" value="Periplasmic binding protein-like II"/>
    <property type="match status" value="1"/>
</dbReference>
<dbReference type="EMBL" id="LT906441">
    <property type="protein sequence ID" value="SNV27439.1"/>
    <property type="molecule type" value="Genomic_DNA"/>
</dbReference>
<dbReference type="Gene3D" id="3.40.190.10">
    <property type="entry name" value="Periplasmic binding protein-like II"/>
    <property type="match status" value="1"/>
</dbReference>
<dbReference type="CDD" id="cd08501">
    <property type="entry name" value="PBP2_Lpqw"/>
    <property type="match status" value="1"/>
</dbReference>
<evidence type="ECO:0000256" key="1">
    <source>
        <dbReference type="SAM" id="MobiDB-lite"/>
    </source>
</evidence>
<organism evidence="4 5">
    <name type="scientific">Cutibacterium granulosum</name>
    <dbReference type="NCBI Taxonomy" id="33011"/>
    <lineage>
        <taxon>Bacteria</taxon>
        <taxon>Bacillati</taxon>
        <taxon>Actinomycetota</taxon>
        <taxon>Actinomycetes</taxon>
        <taxon>Propionibacteriales</taxon>
        <taxon>Propionibacteriaceae</taxon>
        <taxon>Cutibacterium</taxon>
    </lineage>
</organism>
<dbReference type="Gene3D" id="3.10.105.10">
    <property type="entry name" value="Dipeptide-binding Protein, Domain 3"/>
    <property type="match status" value="1"/>
</dbReference>
<dbReference type="GO" id="GO:0043190">
    <property type="term" value="C:ATP-binding cassette (ABC) transporter complex"/>
    <property type="evidence" value="ECO:0007669"/>
    <property type="project" value="InterPro"/>
</dbReference>
<feature type="region of interest" description="Disordered" evidence="1">
    <location>
        <begin position="22"/>
        <end position="45"/>
    </location>
</feature>
<dbReference type="PIRSF" id="PIRSF002741">
    <property type="entry name" value="MppA"/>
    <property type="match status" value="1"/>
</dbReference>
<name>A0A239VZU5_9ACTN</name>
<proteinExistence type="predicted"/>
<dbReference type="GO" id="GO:0015833">
    <property type="term" value="P:peptide transport"/>
    <property type="evidence" value="ECO:0007669"/>
    <property type="project" value="TreeGrafter"/>
</dbReference>
<dbReference type="PROSITE" id="PS51257">
    <property type="entry name" value="PROKAR_LIPOPROTEIN"/>
    <property type="match status" value="1"/>
</dbReference>
<accession>A0A239VZU5</accession>
<dbReference type="GO" id="GO:1904680">
    <property type="term" value="F:peptide transmembrane transporter activity"/>
    <property type="evidence" value="ECO:0007669"/>
    <property type="project" value="TreeGrafter"/>
</dbReference>
<evidence type="ECO:0000313" key="5">
    <source>
        <dbReference type="Proteomes" id="UP000215332"/>
    </source>
</evidence>
<dbReference type="InterPro" id="IPR039424">
    <property type="entry name" value="SBP_5"/>
</dbReference>
<dbReference type="InterPro" id="IPR000914">
    <property type="entry name" value="SBP_5_dom"/>
</dbReference>